<dbReference type="Pfam" id="PF01381">
    <property type="entry name" value="HTH_3"/>
    <property type="match status" value="1"/>
</dbReference>
<evidence type="ECO:0000256" key="1">
    <source>
        <dbReference type="ARBA" id="ARBA00023125"/>
    </source>
</evidence>
<proteinExistence type="predicted"/>
<dbReference type="InterPro" id="IPR001387">
    <property type="entry name" value="Cro/C1-type_HTH"/>
</dbReference>
<evidence type="ECO:0000313" key="4">
    <source>
        <dbReference type="Proteomes" id="UP000596739"/>
    </source>
</evidence>
<dbReference type="Gene3D" id="1.10.260.40">
    <property type="entry name" value="lambda repressor-like DNA-binding domains"/>
    <property type="match status" value="1"/>
</dbReference>
<dbReference type="InterPro" id="IPR010982">
    <property type="entry name" value="Lambda_DNA-bd_dom_sf"/>
</dbReference>
<dbReference type="SUPFAM" id="SSF47413">
    <property type="entry name" value="lambda repressor-like DNA-binding domains"/>
    <property type="match status" value="1"/>
</dbReference>
<reference evidence="4" key="1">
    <citation type="submission" date="2021-01" db="EMBL/GenBank/DDBJ databases">
        <title>Genome public.</title>
        <authorList>
            <person name="Liu C."/>
            <person name="Sun Q."/>
        </authorList>
    </citation>
    <scope>NUCLEOTIDE SEQUENCE [LARGE SCALE GENOMIC DNA]</scope>
    <source>
        <strain evidence="4">YIM B02505</strain>
    </source>
</reference>
<protein>
    <submittedName>
        <fullName evidence="3">Helix-turn-helix transcriptional regulator</fullName>
    </submittedName>
</protein>
<feature type="domain" description="HTH cro/C1-type" evidence="2">
    <location>
        <begin position="8"/>
        <end position="62"/>
    </location>
</feature>
<sequence length="164" mass="19224">MYSFGQILRELRNAKDVTLDTMAEDLNTTKATLSRYENDLREPKIDFVIKVAEYFNVSTDYLLGKTNTPIYEKVEPKEEEIVIVDPKLKELFENTKDLPNEAITNLNEIAKNLKNSYEIIEYKKNNDKIEFILNKDVKPDGLTKEELEEAYRLAKELDKIRNKK</sequence>
<dbReference type="PROSITE" id="PS50943">
    <property type="entry name" value="HTH_CROC1"/>
    <property type="match status" value="1"/>
</dbReference>
<keyword evidence="4" id="KW-1185">Reference proteome</keyword>
<evidence type="ECO:0000259" key="2">
    <source>
        <dbReference type="PROSITE" id="PS50943"/>
    </source>
</evidence>
<evidence type="ECO:0000313" key="3">
    <source>
        <dbReference type="EMBL" id="MBK1811565.1"/>
    </source>
</evidence>
<dbReference type="EMBL" id="JAENHN010000037">
    <property type="protein sequence ID" value="MBK1811565.1"/>
    <property type="molecule type" value="Genomic_DNA"/>
</dbReference>
<dbReference type="CDD" id="cd00093">
    <property type="entry name" value="HTH_XRE"/>
    <property type="match status" value="1"/>
</dbReference>
<accession>A0ABS1EQE9</accession>
<dbReference type="Proteomes" id="UP000596739">
    <property type="component" value="Unassembled WGS sequence"/>
</dbReference>
<name>A0ABS1EQE9_9CLOT</name>
<organism evidence="3 4">
    <name type="scientific">Clostridium yunnanense</name>
    <dbReference type="NCBI Taxonomy" id="2800325"/>
    <lineage>
        <taxon>Bacteria</taxon>
        <taxon>Bacillati</taxon>
        <taxon>Bacillota</taxon>
        <taxon>Clostridia</taxon>
        <taxon>Eubacteriales</taxon>
        <taxon>Clostridiaceae</taxon>
        <taxon>Clostridium</taxon>
    </lineage>
</organism>
<dbReference type="SMART" id="SM00530">
    <property type="entry name" value="HTH_XRE"/>
    <property type="match status" value="1"/>
</dbReference>
<dbReference type="PANTHER" id="PTHR46558:SF11">
    <property type="entry name" value="HTH-TYPE TRANSCRIPTIONAL REGULATOR XRE"/>
    <property type="match status" value="1"/>
</dbReference>
<dbReference type="RefSeq" id="WP_200269877.1">
    <property type="nucleotide sequence ID" value="NZ_JAENHN010000037.1"/>
</dbReference>
<gene>
    <name evidence="3" type="ORF">JHL18_13130</name>
</gene>
<dbReference type="PANTHER" id="PTHR46558">
    <property type="entry name" value="TRACRIPTIONAL REGULATORY PROTEIN-RELATED-RELATED"/>
    <property type="match status" value="1"/>
</dbReference>
<keyword evidence="1" id="KW-0238">DNA-binding</keyword>
<comment type="caution">
    <text evidence="3">The sequence shown here is derived from an EMBL/GenBank/DDBJ whole genome shotgun (WGS) entry which is preliminary data.</text>
</comment>